<dbReference type="InterPro" id="IPR006076">
    <property type="entry name" value="FAD-dep_OxRdtase"/>
</dbReference>
<gene>
    <name evidence="3" type="ORF">E0493_21425</name>
</gene>
<dbReference type="Pfam" id="PF01266">
    <property type="entry name" value="DAO"/>
    <property type="match status" value="1"/>
</dbReference>
<sequence>MTAPAEADVLIIGGGGAGCSAALHLARRGARVVLLERGLVGSQASGANYGGVRQQGRHPAELPIARRAHALWRRLPELIGTDCEFVQTGHLKLARDEAEAAELLAYLEVAASHGLRLEFLEGPALRRRFPWLGPAVLAGSFAPEDGSANPRLLSPALARAARQAGATLLEQAAVTNCRPDGDGFVVETATRRFRAARLLNTAGFWGGQVAAWFGEPVPIRPHTPNMMVTEPIPYAIAPNVGVAGGNVYLRQIPRGNVIIGGGHGVGDPAVPVSRPLAQVTLRAMRRAAMLVPALEGVSVIRSWSGIDGMMPDKLPVVGPSGTTPGLFHAFGFSGHGFQLGPAIGAILCELALDGRTETPLEGLSIRRFLAPRGVTPA</sequence>
<evidence type="ECO:0000259" key="2">
    <source>
        <dbReference type="Pfam" id="PF01266"/>
    </source>
</evidence>
<evidence type="ECO:0000256" key="1">
    <source>
        <dbReference type="ARBA" id="ARBA00023002"/>
    </source>
</evidence>
<keyword evidence="1" id="KW-0560">Oxidoreductase</keyword>
<dbReference type="SUPFAM" id="SSF51905">
    <property type="entry name" value="FAD/NAD(P)-binding domain"/>
    <property type="match status" value="1"/>
</dbReference>
<accession>A0A845BL84</accession>
<dbReference type="EMBL" id="SNVJ01000031">
    <property type="protein sequence ID" value="MXP65912.1"/>
    <property type="molecule type" value="Genomic_DNA"/>
</dbReference>
<dbReference type="GO" id="GO:0005737">
    <property type="term" value="C:cytoplasm"/>
    <property type="evidence" value="ECO:0007669"/>
    <property type="project" value="TreeGrafter"/>
</dbReference>
<dbReference type="Proteomes" id="UP000460715">
    <property type="component" value="Unassembled WGS sequence"/>
</dbReference>
<name>A0A845BL84_9PROT</name>
<organism evidence="3 4">
    <name type="scientific">Teichococcus coralli</name>
    <dbReference type="NCBI Taxonomy" id="2545983"/>
    <lineage>
        <taxon>Bacteria</taxon>
        <taxon>Pseudomonadati</taxon>
        <taxon>Pseudomonadota</taxon>
        <taxon>Alphaproteobacteria</taxon>
        <taxon>Acetobacterales</taxon>
        <taxon>Roseomonadaceae</taxon>
        <taxon>Roseomonas</taxon>
    </lineage>
</organism>
<dbReference type="RefSeq" id="WP_160939320.1">
    <property type="nucleotide sequence ID" value="NZ_SNVJ01000031.1"/>
</dbReference>
<evidence type="ECO:0000313" key="4">
    <source>
        <dbReference type="Proteomes" id="UP000460715"/>
    </source>
</evidence>
<dbReference type="OrthoDB" id="9815989at2"/>
<dbReference type="Gene3D" id="3.30.9.10">
    <property type="entry name" value="D-Amino Acid Oxidase, subunit A, domain 2"/>
    <property type="match status" value="1"/>
</dbReference>
<dbReference type="AlphaFoldDB" id="A0A845BL84"/>
<feature type="domain" description="FAD dependent oxidoreductase" evidence="2">
    <location>
        <begin position="8"/>
        <end position="350"/>
    </location>
</feature>
<evidence type="ECO:0000313" key="3">
    <source>
        <dbReference type="EMBL" id="MXP65912.1"/>
    </source>
</evidence>
<proteinExistence type="predicted"/>
<dbReference type="Gene3D" id="3.50.50.60">
    <property type="entry name" value="FAD/NAD(P)-binding domain"/>
    <property type="match status" value="1"/>
</dbReference>
<protein>
    <submittedName>
        <fullName evidence="3">FAD-binding oxidoreductase</fullName>
    </submittedName>
</protein>
<reference evidence="3 4" key="1">
    <citation type="submission" date="2019-03" db="EMBL/GenBank/DDBJ databases">
        <title>Roseomonas sp. a novel Roseomonas species isolated from Sea whip Gorgonian.</title>
        <authorList>
            <person name="Li F."/>
            <person name="Pan X."/>
            <person name="Huang S."/>
            <person name="Li Z."/>
            <person name="Meng B."/>
        </authorList>
    </citation>
    <scope>NUCLEOTIDE SEQUENCE [LARGE SCALE GENOMIC DNA]</scope>
    <source>
        <strain evidence="3 4">M0104</strain>
    </source>
</reference>
<dbReference type="GO" id="GO:0016491">
    <property type="term" value="F:oxidoreductase activity"/>
    <property type="evidence" value="ECO:0007669"/>
    <property type="project" value="UniProtKB-KW"/>
</dbReference>
<keyword evidence="4" id="KW-1185">Reference proteome</keyword>
<dbReference type="InterPro" id="IPR036188">
    <property type="entry name" value="FAD/NAD-bd_sf"/>
</dbReference>
<dbReference type="SUPFAM" id="SSF54373">
    <property type="entry name" value="FAD-linked reductases, C-terminal domain"/>
    <property type="match status" value="1"/>
</dbReference>
<comment type="caution">
    <text evidence="3">The sequence shown here is derived from an EMBL/GenBank/DDBJ whole genome shotgun (WGS) entry which is preliminary data.</text>
</comment>
<dbReference type="PANTHER" id="PTHR13847">
    <property type="entry name" value="SARCOSINE DEHYDROGENASE-RELATED"/>
    <property type="match status" value="1"/>
</dbReference>